<dbReference type="EMBL" id="CP142726">
    <property type="protein sequence ID" value="WUR02329.1"/>
    <property type="molecule type" value="Genomic_DNA"/>
</dbReference>
<evidence type="ECO:0000313" key="2">
    <source>
        <dbReference type="EMBL" id="WUR02329.1"/>
    </source>
</evidence>
<dbReference type="AlphaFoldDB" id="A0AAX4J8M2"/>
<sequence>MFIMHFFSMIVFTQANHKLFYETIKNWWNEKIKGGDYWPLDTTKIYYQAYIKPRFQNSDGFHTRTSRQSFVWSIYEHENYLYTNIKYEKSSALKILVDEYEKELAKIWKEKKIDNFFLVYNVEDLNKYIDSSESITFKEVIEEIRKRNNERKETKNKDQFHFKEIYEEDKYKEKHFFEIIRNESEMNIGSEKYRNSSYTNLTYYSKKAVKYDGISFSRFLNNIHYCFYISNKEILDIVKRRLKEKEAIYRMCFDLYEDIFFVRDSSIIADFFTSKKGDISCVTRPCMKDCESTELVKDKQSILQWYIKNDIKIPTDQEFYLESMEYLERIHGLIKNTNYKVIDAFNILLKSKEIEILIENIFMRSGDRPDALFGYFLVKDNIITKYDLNDLLKKKVFHKNRITPKISNNMRTKCNLIKIFLFFEAERYINEQEVVGKSFGILKEIGNTMENDLVESGKGPNQTAHLNLIDIMNTVIAKQSENIEVYGTYNIYNIISLLAESEFQEKNNYKTEYMKDANKNDIIKNYNIDETKIKEDNKKIRVQLARTSQ</sequence>
<accession>A0AAX4J8M2</accession>
<feature type="chain" id="PRO_5043545246" evidence="1">
    <location>
        <begin position="16"/>
        <end position="549"/>
    </location>
</feature>
<gene>
    <name evidence="2" type="ORF">VNE69_01267</name>
</gene>
<proteinExistence type="predicted"/>
<dbReference type="GeneID" id="90540131"/>
<keyword evidence="1" id="KW-0732">Signal</keyword>
<protein>
    <submittedName>
        <fullName evidence="2">Uncharacterized protein</fullName>
    </submittedName>
</protein>
<dbReference type="RefSeq" id="XP_065328474.1">
    <property type="nucleotide sequence ID" value="XM_065472402.1"/>
</dbReference>
<organism evidence="2 3">
    <name type="scientific">Vairimorpha necatrix</name>
    <dbReference type="NCBI Taxonomy" id="6039"/>
    <lineage>
        <taxon>Eukaryota</taxon>
        <taxon>Fungi</taxon>
        <taxon>Fungi incertae sedis</taxon>
        <taxon>Microsporidia</taxon>
        <taxon>Nosematidae</taxon>
        <taxon>Vairimorpha</taxon>
    </lineage>
</organism>
<evidence type="ECO:0000313" key="3">
    <source>
        <dbReference type="Proteomes" id="UP001334084"/>
    </source>
</evidence>
<keyword evidence="3" id="KW-1185">Reference proteome</keyword>
<reference evidence="2" key="1">
    <citation type="journal article" date="2024" name="BMC Genomics">
        <title>Functional annotation of a divergent genome using sequence and structure-based similarity.</title>
        <authorList>
            <person name="Svedberg D."/>
            <person name="Winiger R.R."/>
            <person name="Berg A."/>
            <person name="Sharma H."/>
            <person name="Tellgren-Roth C."/>
            <person name="Debrunner-Vossbrinck B.A."/>
            <person name="Vossbrinck C.R."/>
            <person name="Barandun J."/>
        </authorList>
    </citation>
    <scope>NUCLEOTIDE SEQUENCE</scope>
    <source>
        <strain evidence="2">Illinois isolate</strain>
    </source>
</reference>
<dbReference type="KEGG" id="vnx:VNE69_01267"/>
<dbReference type="Proteomes" id="UP001334084">
    <property type="component" value="Chromosome 1"/>
</dbReference>
<evidence type="ECO:0000256" key="1">
    <source>
        <dbReference type="SAM" id="SignalP"/>
    </source>
</evidence>
<feature type="signal peptide" evidence="1">
    <location>
        <begin position="1"/>
        <end position="15"/>
    </location>
</feature>
<name>A0AAX4J8M2_9MICR</name>